<comment type="subcellular location">
    <subcellularLocation>
        <location evidence="2">Cell membrane</location>
        <topology evidence="2">Multi-pass membrane protein</topology>
    </subcellularLocation>
</comment>
<dbReference type="EC" id="2.7.7.41" evidence="6"/>
<dbReference type="GO" id="GO:0016024">
    <property type="term" value="P:CDP-diacylglycerol biosynthetic process"/>
    <property type="evidence" value="ECO:0007669"/>
    <property type="project" value="TreeGrafter"/>
</dbReference>
<dbReference type="GO" id="GO:0004605">
    <property type="term" value="F:phosphatidate cytidylyltransferase activity"/>
    <property type="evidence" value="ECO:0007669"/>
    <property type="project" value="UniProtKB-EC"/>
</dbReference>
<evidence type="ECO:0000256" key="21">
    <source>
        <dbReference type="ARBA" id="ARBA00032396"/>
    </source>
</evidence>
<dbReference type="RefSeq" id="WP_097174978.1">
    <property type="nucleotide sequence ID" value="NZ_OBML01000005.1"/>
</dbReference>
<comment type="pathway">
    <text evidence="4">Lipid metabolism.</text>
</comment>
<evidence type="ECO:0000256" key="15">
    <source>
        <dbReference type="ARBA" id="ARBA00023136"/>
    </source>
</evidence>
<evidence type="ECO:0000256" key="4">
    <source>
        <dbReference type="ARBA" id="ARBA00005189"/>
    </source>
</evidence>
<evidence type="ECO:0000256" key="24">
    <source>
        <dbReference type="SAM" id="Phobius"/>
    </source>
</evidence>
<proteinExistence type="inferred from homology"/>
<evidence type="ECO:0000256" key="6">
    <source>
        <dbReference type="ARBA" id="ARBA00012487"/>
    </source>
</evidence>
<evidence type="ECO:0000256" key="3">
    <source>
        <dbReference type="ARBA" id="ARBA00005119"/>
    </source>
</evidence>
<evidence type="ECO:0000256" key="8">
    <source>
        <dbReference type="ARBA" id="ARBA00022475"/>
    </source>
</evidence>
<evidence type="ECO:0000256" key="20">
    <source>
        <dbReference type="ARBA" id="ARBA00032253"/>
    </source>
</evidence>
<comment type="similarity">
    <text evidence="5">Belongs to the CDS family.</text>
</comment>
<organism evidence="25 26">
    <name type="scientific">Stappia indica</name>
    <dbReference type="NCBI Taxonomy" id="538381"/>
    <lineage>
        <taxon>Bacteria</taxon>
        <taxon>Pseudomonadati</taxon>
        <taxon>Pseudomonadota</taxon>
        <taxon>Alphaproteobacteria</taxon>
        <taxon>Hyphomicrobiales</taxon>
        <taxon>Stappiaceae</taxon>
        <taxon>Stappia</taxon>
    </lineage>
</organism>
<gene>
    <name evidence="25" type="ORF">SAMN05421512_105357</name>
</gene>
<keyword evidence="12 25" id="KW-0548">Nucleotidyltransferase</keyword>
<accession>A0A285SIA3</accession>
<evidence type="ECO:0000256" key="14">
    <source>
        <dbReference type="ARBA" id="ARBA00023098"/>
    </source>
</evidence>
<dbReference type="Proteomes" id="UP000219331">
    <property type="component" value="Unassembled WGS sequence"/>
</dbReference>
<evidence type="ECO:0000256" key="17">
    <source>
        <dbReference type="ARBA" id="ARBA00023264"/>
    </source>
</evidence>
<evidence type="ECO:0000256" key="12">
    <source>
        <dbReference type="ARBA" id="ARBA00022695"/>
    </source>
</evidence>
<evidence type="ECO:0000256" key="22">
    <source>
        <dbReference type="ARBA" id="ARBA00032743"/>
    </source>
</evidence>
<keyword evidence="8" id="KW-1003">Cell membrane</keyword>
<comment type="pathway">
    <text evidence="3">Phospholipid metabolism; CDP-diacylglycerol biosynthesis; CDP-diacylglycerol from sn-glycerol 3-phosphate: step 3/3.</text>
</comment>
<evidence type="ECO:0000256" key="9">
    <source>
        <dbReference type="ARBA" id="ARBA00022516"/>
    </source>
</evidence>
<feature type="transmembrane region" description="Helical" evidence="24">
    <location>
        <begin position="199"/>
        <end position="218"/>
    </location>
</feature>
<reference evidence="25 26" key="1">
    <citation type="submission" date="2017-08" db="EMBL/GenBank/DDBJ databases">
        <authorList>
            <person name="de Groot N.N."/>
        </authorList>
    </citation>
    <scope>NUCLEOTIDE SEQUENCE [LARGE SCALE GENOMIC DNA]</scope>
    <source>
        <strain evidence="25 26">USBA 352</strain>
    </source>
</reference>
<dbReference type="AlphaFoldDB" id="A0A285SIA3"/>
<dbReference type="Pfam" id="PF01148">
    <property type="entry name" value="CTP_transf_1"/>
    <property type="match status" value="1"/>
</dbReference>
<evidence type="ECO:0000256" key="19">
    <source>
        <dbReference type="ARBA" id="ARBA00031825"/>
    </source>
</evidence>
<name>A0A285SIA3_9HYPH</name>
<evidence type="ECO:0000313" key="25">
    <source>
        <dbReference type="EMBL" id="SOC07385.1"/>
    </source>
</evidence>
<evidence type="ECO:0000256" key="10">
    <source>
        <dbReference type="ARBA" id="ARBA00022679"/>
    </source>
</evidence>
<dbReference type="OrthoDB" id="7848854at2"/>
<keyword evidence="16" id="KW-0594">Phospholipid biosynthesis</keyword>
<dbReference type="PANTHER" id="PTHR46382:SF1">
    <property type="entry name" value="PHOSPHATIDATE CYTIDYLYLTRANSFERASE"/>
    <property type="match status" value="1"/>
</dbReference>
<keyword evidence="9" id="KW-0444">Lipid biosynthesis</keyword>
<evidence type="ECO:0000256" key="18">
    <source>
        <dbReference type="ARBA" id="ARBA00029893"/>
    </source>
</evidence>
<comment type="catalytic activity">
    <reaction evidence="1">
        <text>a 1,2-diacyl-sn-glycero-3-phosphate + CTP + H(+) = a CDP-1,2-diacyl-sn-glycerol + diphosphate</text>
        <dbReference type="Rhea" id="RHEA:16229"/>
        <dbReference type="ChEBI" id="CHEBI:15378"/>
        <dbReference type="ChEBI" id="CHEBI:33019"/>
        <dbReference type="ChEBI" id="CHEBI:37563"/>
        <dbReference type="ChEBI" id="CHEBI:58332"/>
        <dbReference type="ChEBI" id="CHEBI:58608"/>
        <dbReference type="EC" id="2.7.7.41"/>
    </reaction>
</comment>
<evidence type="ECO:0000313" key="26">
    <source>
        <dbReference type="Proteomes" id="UP000219331"/>
    </source>
</evidence>
<evidence type="ECO:0000256" key="23">
    <source>
        <dbReference type="ARBA" id="ARBA00033406"/>
    </source>
</evidence>
<keyword evidence="26" id="KW-1185">Reference proteome</keyword>
<keyword evidence="13 24" id="KW-1133">Transmembrane helix</keyword>
<evidence type="ECO:0000256" key="2">
    <source>
        <dbReference type="ARBA" id="ARBA00004651"/>
    </source>
</evidence>
<evidence type="ECO:0000256" key="7">
    <source>
        <dbReference type="ARBA" id="ARBA00019373"/>
    </source>
</evidence>
<evidence type="ECO:0000256" key="1">
    <source>
        <dbReference type="ARBA" id="ARBA00001698"/>
    </source>
</evidence>
<sequence>MTPSSMMPALVPLDIAALAVLVCLAIGGVLLALGSLVPATAPQARPLWPVYGTELVIVGGGLGPFVAGGLVLSMALAGLAVRVAYEAVSVAWRRHLRAGGRAGTARLAGEVLLFPGLPLALFVAVGIEPANAGVLVLAFLLVETYDSYALFGGKLFGRHPAFPRLSPRKTVEGLAIGAAMLALTSAVAGPLLLGWSLGLSLAAAAVIAVAAVVGDLAGSRLKRASGVKDYPQVLPRQGGLLDIVDAWLIAGPALVALLRLAS</sequence>
<feature type="transmembrane region" description="Helical" evidence="24">
    <location>
        <begin position="173"/>
        <end position="193"/>
    </location>
</feature>
<evidence type="ECO:0000256" key="5">
    <source>
        <dbReference type="ARBA" id="ARBA00010185"/>
    </source>
</evidence>
<evidence type="ECO:0000256" key="11">
    <source>
        <dbReference type="ARBA" id="ARBA00022692"/>
    </source>
</evidence>
<dbReference type="EMBL" id="OBML01000005">
    <property type="protein sequence ID" value="SOC07385.1"/>
    <property type="molecule type" value="Genomic_DNA"/>
</dbReference>
<keyword evidence="17" id="KW-1208">Phospholipid metabolism</keyword>
<evidence type="ECO:0000256" key="16">
    <source>
        <dbReference type="ARBA" id="ARBA00023209"/>
    </source>
</evidence>
<dbReference type="STRING" id="538381.GCA_001696535_01863"/>
<keyword evidence="14" id="KW-0443">Lipid metabolism</keyword>
<keyword evidence="15 24" id="KW-0472">Membrane</keyword>
<protein>
    <recommendedName>
        <fullName evidence="7">Phosphatidate cytidylyltransferase</fullName>
        <ecNumber evidence="6">2.7.7.41</ecNumber>
    </recommendedName>
    <alternativeName>
        <fullName evidence="20">CDP-DAG synthase</fullName>
    </alternativeName>
    <alternativeName>
        <fullName evidence="22">CDP-DG synthase</fullName>
    </alternativeName>
    <alternativeName>
        <fullName evidence="18">CDP-diacylglycerol synthase</fullName>
    </alternativeName>
    <alternativeName>
        <fullName evidence="21">CDP-diglyceride pyrophosphorylase</fullName>
    </alternativeName>
    <alternativeName>
        <fullName evidence="23">CDP-diglyceride synthase</fullName>
    </alternativeName>
    <alternativeName>
        <fullName evidence="19">CTP:phosphatidate cytidylyltransferase</fullName>
    </alternativeName>
</protein>
<evidence type="ECO:0000256" key="13">
    <source>
        <dbReference type="ARBA" id="ARBA00022989"/>
    </source>
</evidence>
<keyword evidence="11 24" id="KW-0812">Transmembrane</keyword>
<dbReference type="GO" id="GO:0005886">
    <property type="term" value="C:plasma membrane"/>
    <property type="evidence" value="ECO:0007669"/>
    <property type="project" value="UniProtKB-SubCell"/>
</dbReference>
<keyword evidence="10 25" id="KW-0808">Transferase</keyword>
<dbReference type="PANTHER" id="PTHR46382">
    <property type="entry name" value="PHOSPHATIDATE CYTIDYLYLTRANSFERASE"/>
    <property type="match status" value="1"/>
</dbReference>